<dbReference type="InterPro" id="IPR000594">
    <property type="entry name" value="ThiF_NAD_FAD-bd"/>
</dbReference>
<dbReference type="InterPro" id="IPR045886">
    <property type="entry name" value="ThiF/MoeB/HesA"/>
</dbReference>
<accession>A0ABQ5KXJ6</accession>
<dbReference type="InterPro" id="IPR035985">
    <property type="entry name" value="Ubiquitin-activating_enz"/>
</dbReference>
<evidence type="ECO:0000259" key="3">
    <source>
        <dbReference type="Pfam" id="PF00899"/>
    </source>
</evidence>
<gene>
    <name evidence="4" type="ORF">ADUPG1_010011</name>
</gene>
<evidence type="ECO:0000256" key="1">
    <source>
        <dbReference type="SAM" id="MobiDB-lite"/>
    </source>
</evidence>
<dbReference type="SUPFAM" id="SSF69572">
    <property type="entry name" value="Activating enzymes of the ubiquitin-like proteins"/>
    <property type="match status" value="1"/>
</dbReference>
<protein>
    <recommendedName>
        <fullName evidence="3">THIF-type NAD/FAD binding fold domain-containing protein</fullName>
    </recommendedName>
</protein>
<keyword evidence="2" id="KW-0812">Transmembrane</keyword>
<keyword evidence="2" id="KW-1133">Transmembrane helix</keyword>
<name>A0ABQ5KXJ6_9EUKA</name>
<organism evidence="4 5">
    <name type="scientific">Aduncisulcus paluster</name>
    <dbReference type="NCBI Taxonomy" id="2918883"/>
    <lineage>
        <taxon>Eukaryota</taxon>
        <taxon>Metamonada</taxon>
        <taxon>Carpediemonas-like organisms</taxon>
        <taxon>Aduncisulcus</taxon>
    </lineage>
</organism>
<dbReference type="Proteomes" id="UP001057375">
    <property type="component" value="Unassembled WGS sequence"/>
</dbReference>
<feature type="region of interest" description="Disordered" evidence="1">
    <location>
        <begin position="259"/>
        <end position="287"/>
    </location>
</feature>
<keyword evidence="5" id="KW-1185">Reference proteome</keyword>
<dbReference type="PROSITE" id="PS51257">
    <property type="entry name" value="PROKAR_LIPOPROTEIN"/>
    <property type="match status" value="1"/>
</dbReference>
<keyword evidence="2" id="KW-0472">Membrane</keyword>
<feature type="transmembrane region" description="Helical" evidence="2">
    <location>
        <begin position="20"/>
        <end position="42"/>
    </location>
</feature>
<comment type="caution">
    <text evidence="4">The sequence shown here is derived from an EMBL/GenBank/DDBJ whole genome shotgun (WGS) entry which is preliminary data.</text>
</comment>
<dbReference type="Gene3D" id="3.40.50.720">
    <property type="entry name" value="NAD(P)-binding Rossmann-like Domain"/>
    <property type="match status" value="1"/>
</dbReference>
<proteinExistence type="predicted"/>
<dbReference type="EMBL" id="BQXS01011405">
    <property type="protein sequence ID" value="GKT37172.1"/>
    <property type="molecule type" value="Genomic_DNA"/>
</dbReference>
<dbReference type="CDD" id="cd00757">
    <property type="entry name" value="ThiF_MoeB_HesA_family"/>
    <property type="match status" value="1"/>
</dbReference>
<dbReference type="Pfam" id="PF00899">
    <property type="entry name" value="ThiF"/>
    <property type="match status" value="1"/>
</dbReference>
<dbReference type="PANTHER" id="PTHR10953:SF102">
    <property type="entry name" value="ADENYLYLTRANSFERASE AND SULFURTRANSFERASE MOCS3"/>
    <property type="match status" value="1"/>
</dbReference>
<feature type="compositionally biased region" description="Basic and acidic residues" evidence="1">
    <location>
        <begin position="272"/>
        <end position="287"/>
    </location>
</feature>
<reference evidence="4" key="1">
    <citation type="submission" date="2022-03" db="EMBL/GenBank/DDBJ databases">
        <title>Draft genome sequence of Aduncisulcus paluster, a free-living microaerophilic Fornicata.</title>
        <authorList>
            <person name="Yuyama I."/>
            <person name="Kume K."/>
            <person name="Tamura T."/>
            <person name="Inagaki Y."/>
            <person name="Hashimoto T."/>
        </authorList>
    </citation>
    <scope>NUCLEOTIDE SEQUENCE</scope>
    <source>
        <strain evidence="4">NY0171</strain>
    </source>
</reference>
<evidence type="ECO:0000256" key="2">
    <source>
        <dbReference type="SAM" id="Phobius"/>
    </source>
</evidence>
<dbReference type="PANTHER" id="PTHR10953">
    <property type="entry name" value="UBIQUITIN-ACTIVATING ENZYME E1"/>
    <property type="match status" value="1"/>
</dbReference>
<evidence type="ECO:0000313" key="4">
    <source>
        <dbReference type="EMBL" id="GKT37172.1"/>
    </source>
</evidence>
<sequence length="287" mass="31093">MDYSRQLTLHDFTEDHQKKLASSSVLIVGCGGVGCLIALYLAGAGVKNLSLLDMDVVSESNLHRQIVYTIAEKGQKKATLLAEKVKALNPSVNATAILTPIFSDNAVDLFLPHDVVIDASDNVYTRYLCSDAAVIAGHKRGRPVPLISAASVGYAMSIESVCLSSSQPCYRCRHSRPPRRGRERTATTTGVLGPVSGIAGTCAACECIKLLCGDLGGDLREKRLTIDVHSWTCIMAKVSGTQKAGCICEKMWSGEVDEPVEEVGYRNQPPFTDKDEKQEKDETDEKE</sequence>
<feature type="domain" description="THIF-type NAD/FAD binding fold" evidence="3">
    <location>
        <begin position="3"/>
        <end position="238"/>
    </location>
</feature>
<evidence type="ECO:0000313" key="5">
    <source>
        <dbReference type="Proteomes" id="UP001057375"/>
    </source>
</evidence>